<keyword evidence="1" id="KW-0808">Transferase</keyword>
<dbReference type="Pfam" id="PF05183">
    <property type="entry name" value="RdRP"/>
    <property type="match status" value="1"/>
</dbReference>
<dbReference type="Proteomes" id="UP000722485">
    <property type="component" value="Unassembled WGS sequence"/>
</dbReference>
<evidence type="ECO:0000259" key="2">
    <source>
        <dbReference type="Pfam" id="PF05183"/>
    </source>
</evidence>
<comment type="caution">
    <text evidence="3">The sequence shown here is derived from an EMBL/GenBank/DDBJ whole genome shotgun (WGS) entry which is preliminary data.</text>
</comment>
<dbReference type="EC" id="2.7.7.48" evidence="1"/>
<comment type="similarity">
    <text evidence="1">Belongs to the RdRP family.</text>
</comment>
<protein>
    <recommendedName>
        <fullName evidence="1">RNA-dependent RNA polymerase</fullName>
        <ecNumber evidence="1">2.7.7.48</ecNumber>
    </recommendedName>
</protein>
<dbReference type="GO" id="GO:0003723">
    <property type="term" value="F:RNA binding"/>
    <property type="evidence" value="ECO:0007669"/>
    <property type="project" value="UniProtKB-KW"/>
</dbReference>
<gene>
    <name evidence="3" type="ORF">G7Z17_g8547</name>
</gene>
<dbReference type="GO" id="GO:0030422">
    <property type="term" value="P:siRNA processing"/>
    <property type="evidence" value="ECO:0007669"/>
    <property type="project" value="TreeGrafter"/>
</dbReference>
<evidence type="ECO:0000313" key="3">
    <source>
        <dbReference type="EMBL" id="KAF7546291.1"/>
    </source>
</evidence>
<dbReference type="InterPro" id="IPR007855">
    <property type="entry name" value="RDRP"/>
</dbReference>
<keyword evidence="1" id="KW-0548">Nucleotidyltransferase</keyword>
<feature type="domain" description="RDRP core" evidence="2">
    <location>
        <begin position="64"/>
        <end position="286"/>
    </location>
</feature>
<evidence type="ECO:0000256" key="1">
    <source>
        <dbReference type="RuleBase" id="RU363098"/>
    </source>
</evidence>
<keyword evidence="4" id="KW-1185">Reference proteome</keyword>
<name>A0A9P5H5Q2_9HYPO</name>
<dbReference type="PANTHER" id="PTHR23079:SF55">
    <property type="entry name" value="RNA-DIRECTED RNA POLYMERASE"/>
    <property type="match status" value="1"/>
</dbReference>
<reference evidence="3" key="1">
    <citation type="submission" date="2020-03" db="EMBL/GenBank/DDBJ databases">
        <title>Draft Genome Sequence of Cylindrodendrum hubeiense.</title>
        <authorList>
            <person name="Buettner E."/>
            <person name="Kellner H."/>
        </authorList>
    </citation>
    <scope>NUCLEOTIDE SEQUENCE</scope>
    <source>
        <strain evidence="3">IHI 201604</strain>
    </source>
</reference>
<keyword evidence="1" id="KW-0694">RNA-binding</keyword>
<comment type="catalytic activity">
    <reaction evidence="1">
        <text>RNA(n) + a ribonucleoside 5'-triphosphate = RNA(n+1) + diphosphate</text>
        <dbReference type="Rhea" id="RHEA:21248"/>
        <dbReference type="Rhea" id="RHEA-COMP:14527"/>
        <dbReference type="Rhea" id="RHEA-COMP:17342"/>
        <dbReference type="ChEBI" id="CHEBI:33019"/>
        <dbReference type="ChEBI" id="CHEBI:61557"/>
        <dbReference type="ChEBI" id="CHEBI:140395"/>
        <dbReference type="EC" id="2.7.7.48"/>
    </reaction>
</comment>
<keyword evidence="1" id="KW-0696">RNA-directed RNA polymerase</keyword>
<dbReference type="GO" id="GO:0003968">
    <property type="term" value="F:RNA-directed RNA polymerase activity"/>
    <property type="evidence" value="ECO:0007669"/>
    <property type="project" value="UniProtKB-KW"/>
</dbReference>
<accession>A0A9P5H5Q2</accession>
<organism evidence="3 4">
    <name type="scientific">Cylindrodendrum hubeiense</name>
    <dbReference type="NCBI Taxonomy" id="595255"/>
    <lineage>
        <taxon>Eukaryota</taxon>
        <taxon>Fungi</taxon>
        <taxon>Dikarya</taxon>
        <taxon>Ascomycota</taxon>
        <taxon>Pezizomycotina</taxon>
        <taxon>Sordariomycetes</taxon>
        <taxon>Hypocreomycetidae</taxon>
        <taxon>Hypocreales</taxon>
        <taxon>Nectriaceae</taxon>
        <taxon>Cylindrodendrum</taxon>
    </lineage>
</organism>
<sequence>MANLKFEHELSNRILVGDKEWEFSVPSLPSSKSLNSARFIKMITLVTKGNRHRLLLRIEPAPSCRAISDPLDQFLLVSFSEFGPLRRSSAGTDANGGPQPNTNQERSEYMIRFLRAGIDIDGVQYNFYGHSNSQLKSRTCFLYAGSKQSISMKLESMGDFTKIKNVTKKAKRIGLLFSAADVAMNISSDMVKDIPDVKRQGHVFTDGCGLIAPVLARDVARQLGVAFRNRRYTPAVFQIRYLGYKGVVTVDPRMKGPKPSLKMRESMKKFTGGKDASFAVVEYSKVIPHTDLLISKASY</sequence>
<evidence type="ECO:0000313" key="4">
    <source>
        <dbReference type="Proteomes" id="UP000722485"/>
    </source>
</evidence>
<proteinExistence type="inferred from homology"/>
<dbReference type="InterPro" id="IPR057596">
    <property type="entry name" value="RDRP_core"/>
</dbReference>
<dbReference type="EMBL" id="JAANBB010000219">
    <property type="protein sequence ID" value="KAF7546291.1"/>
    <property type="molecule type" value="Genomic_DNA"/>
</dbReference>
<dbReference type="OrthoDB" id="6513042at2759"/>
<dbReference type="AlphaFoldDB" id="A0A9P5H5Q2"/>
<dbReference type="GO" id="GO:0031380">
    <property type="term" value="C:nuclear RNA-directed RNA polymerase complex"/>
    <property type="evidence" value="ECO:0007669"/>
    <property type="project" value="TreeGrafter"/>
</dbReference>
<dbReference type="PANTHER" id="PTHR23079">
    <property type="entry name" value="RNA-DEPENDENT RNA POLYMERASE"/>
    <property type="match status" value="1"/>
</dbReference>